<gene>
    <name evidence="4" type="ORF">BHK69_03180</name>
</gene>
<evidence type="ECO:0000256" key="2">
    <source>
        <dbReference type="ARBA" id="ARBA00023315"/>
    </source>
</evidence>
<dbReference type="Pfam" id="PF13673">
    <property type="entry name" value="Acetyltransf_10"/>
    <property type="match status" value="1"/>
</dbReference>
<keyword evidence="2" id="KW-0012">Acyltransferase</keyword>
<dbReference type="EMBL" id="CP017147">
    <property type="protein sequence ID" value="AOO84141.1"/>
    <property type="molecule type" value="Genomic_DNA"/>
</dbReference>
<dbReference type="KEGG" id="bvv:BHK69_03180"/>
<accession>A0A1D7U9T4</accession>
<dbReference type="SUPFAM" id="SSF55729">
    <property type="entry name" value="Acyl-CoA N-acyltransferases (Nat)"/>
    <property type="match status" value="1"/>
</dbReference>
<reference evidence="4 5" key="1">
    <citation type="journal article" date="2015" name="Antonie Van Leeuwenhoek">
        <title>Bosea vaviloviae sp. nov., a new species of slow-growing rhizobia isolated from nodules of the relict species Vavilovia formosa (Stev.) Fed.</title>
        <authorList>
            <person name="Safronova V.I."/>
            <person name="Kuznetsova I.G."/>
            <person name="Sazanova A.L."/>
            <person name="Kimeklis A.K."/>
            <person name="Belimov A.A."/>
            <person name="Andronov E.E."/>
            <person name="Pinaev A.G."/>
            <person name="Chizhevskaya E.P."/>
            <person name="Pukhaev A.R."/>
            <person name="Popov K.P."/>
            <person name="Willems A."/>
            <person name="Tikhonovich I.A."/>
        </authorList>
    </citation>
    <scope>NUCLEOTIDE SEQUENCE [LARGE SCALE GENOMIC DNA]</scope>
    <source>
        <strain evidence="4 5">Vaf18</strain>
    </source>
</reference>
<dbReference type="InterPro" id="IPR016181">
    <property type="entry name" value="Acyl_CoA_acyltransferase"/>
</dbReference>
<evidence type="ECO:0000256" key="1">
    <source>
        <dbReference type="ARBA" id="ARBA00022679"/>
    </source>
</evidence>
<evidence type="ECO:0000259" key="3">
    <source>
        <dbReference type="PROSITE" id="PS51186"/>
    </source>
</evidence>
<keyword evidence="5" id="KW-1185">Reference proteome</keyword>
<dbReference type="PANTHER" id="PTHR43877">
    <property type="entry name" value="AMINOALKYLPHOSPHONATE N-ACETYLTRANSFERASE-RELATED-RELATED"/>
    <property type="match status" value="1"/>
</dbReference>
<keyword evidence="1" id="KW-0808">Transferase</keyword>
<feature type="domain" description="N-acetyltransferase" evidence="3">
    <location>
        <begin position="1"/>
        <end position="147"/>
    </location>
</feature>
<dbReference type="PANTHER" id="PTHR43877:SF1">
    <property type="entry name" value="ACETYLTRANSFERASE"/>
    <property type="match status" value="1"/>
</dbReference>
<evidence type="ECO:0000313" key="5">
    <source>
        <dbReference type="Proteomes" id="UP000094969"/>
    </source>
</evidence>
<sequence>MIRQATIDDAPAISAIVIRTLRETNAKFYAAEMIETVVANFSVDRVEARMAERVVLVATIAGIVVGTASLHQTTVRTVFVSPDRQGQRIGATLMARILDIAREQGLDSLTVPSAINAEPFYRKLGFRSIQDKIEDAGRIIIMSKTLVPADERN</sequence>
<organism evidence="4 5">
    <name type="scientific">Bosea vaviloviae</name>
    <dbReference type="NCBI Taxonomy" id="1526658"/>
    <lineage>
        <taxon>Bacteria</taxon>
        <taxon>Pseudomonadati</taxon>
        <taxon>Pseudomonadota</taxon>
        <taxon>Alphaproteobacteria</taxon>
        <taxon>Hyphomicrobiales</taxon>
        <taxon>Boseaceae</taxon>
        <taxon>Bosea</taxon>
    </lineage>
</organism>
<dbReference type="Gene3D" id="3.40.630.30">
    <property type="match status" value="1"/>
</dbReference>
<dbReference type="PROSITE" id="PS51186">
    <property type="entry name" value="GNAT"/>
    <property type="match status" value="1"/>
</dbReference>
<dbReference type="STRING" id="1526658.BHK69_03180"/>
<protein>
    <recommendedName>
        <fullName evidence="3">N-acetyltransferase domain-containing protein</fullName>
    </recommendedName>
</protein>
<proteinExistence type="predicted"/>
<dbReference type="InterPro" id="IPR050832">
    <property type="entry name" value="Bact_Acetyltransf"/>
</dbReference>
<dbReference type="AlphaFoldDB" id="A0A1D7U9T4"/>
<dbReference type="Proteomes" id="UP000094969">
    <property type="component" value="Chromosome"/>
</dbReference>
<dbReference type="OrthoDB" id="7356080at2"/>
<dbReference type="InterPro" id="IPR000182">
    <property type="entry name" value="GNAT_dom"/>
</dbReference>
<dbReference type="GO" id="GO:0016747">
    <property type="term" value="F:acyltransferase activity, transferring groups other than amino-acyl groups"/>
    <property type="evidence" value="ECO:0007669"/>
    <property type="project" value="InterPro"/>
</dbReference>
<evidence type="ECO:0000313" key="4">
    <source>
        <dbReference type="EMBL" id="AOO84141.1"/>
    </source>
</evidence>
<dbReference type="CDD" id="cd04301">
    <property type="entry name" value="NAT_SF"/>
    <property type="match status" value="1"/>
</dbReference>
<name>A0A1D7U9T4_9HYPH</name>